<dbReference type="Pfam" id="PF02229">
    <property type="entry name" value="PC4"/>
    <property type="match status" value="1"/>
</dbReference>
<evidence type="ECO:0000259" key="1">
    <source>
        <dbReference type="Pfam" id="PF02229"/>
    </source>
</evidence>
<dbReference type="InterPro" id="IPR009044">
    <property type="entry name" value="ssDNA-bd_transcriptional_reg"/>
</dbReference>
<proteinExistence type="predicted"/>
<sequence>MSDIKEIGHINITDSKRLVLSISNFRGSERIDLREHYLNKDGNYGHTKRGVNFNSEYLEDFVLLISRLNDI</sequence>
<gene>
    <name evidence="2" type="ORF">S12H4_45572</name>
</gene>
<dbReference type="EMBL" id="BARW01028192">
    <property type="protein sequence ID" value="GAJ10236.1"/>
    <property type="molecule type" value="Genomic_DNA"/>
</dbReference>
<dbReference type="Gene3D" id="2.30.31.10">
    <property type="entry name" value="Transcriptional Coactivator Pc4, Chain A"/>
    <property type="match status" value="1"/>
</dbReference>
<feature type="domain" description="Transcriptional coactivator p15 (PC4) C-terminal" evidence="1">
    <location>
        <begin position="14"/>
        <end position="61"/>
    </location>
</feature>
<dbReference type="InterPro" id="IPR003173">
    <property type="entry name" value="PC4_C"/>
</dbReference>
<accession>X1VAH6</accession>
<evidence type="ECO:0000313" key="2">
    <source>
        <dbReference type="EMBL" id="GAJ10236.1"/>
    </source>
</evidence>
<organism evidence="2">
    <name type="scientific">marine sediment metagenome</name>
    <dbReference type="NCBI Taxonomy" id="412755"/>
    <lineage>
        <taxon>unclassified sequences</taxon>
        <taxon>metagenomes</taxon>
        <taxon>ecological metagenomes</taxon>
    </lineage>
</organism>
<protein>
    <recommendedName>
        <fullName evidence="1">Transcriptional coactivator p15 (PC4) C-terminal domain-containing protein</fullName>
    </recommendedName>
</protein>
<reference evidence="2" key="1">
    <citation type="journal article" date="2014" name="Front. Microbiol.">
        <title>High frequency of phylogenetically diverse reductive dehalogenase-homologous genes in deep subseafloor sedimentary metagenomes.</title>
        <authorList>
            <person name="Kawai M."/>
            <person name="Futagami T."/>
            <person name="Toyoda A."/>
            <person name="Takaki Y."/>
            <person name="Nishi S."/>
            <person name="Hori S."/>
            <person name="Arai W."/>
            <person name="Tsubouchi T."/>
            <person name="Morono Y."/>
            <person name="Uchiyama I."/>
            <person name="Ito T."/>
            <person name="Fujiyama A."/>
            <person name="Inagaki F."/>
            <person name="Takami H."/>
        </authorList>
    </citation>
    <scope>NUCLEOTIDE SEQUENCE</scope>
    <source>
        <strain evidence="2">Expedition CK06-06</strain>
    </source>
</reference>
<dbReference type="AlphaFoldDB" id="X1VAH6"/>
<comment type="caution">
    <text evidence="2">The sequence shown here is derived from an EMBL/GenBank/DDBJ whole genome shotgun (WGS) entry which is preliminary data.</text>
</comment>
<dbReference type="GO" id="GO:0003677">
    <property type="term" value="F:DNA binding"/>
    <property type="evidence" value="ECO:0007669"/>
    <property type="project" value="InterPro"/>
</dbReference>
<name>X1VAH6_9ZZZZ</name>
<dbReference type="SUPFAM" id="SSF54447">
    <property type="entry name" value="ssDNA-binding transcriptional regulator domain"/>
    <property type="match status" value="1"/>
</dbReference>
<dbReference type="GO" id="GO:0006355">
    <property type="term" value="P:regulation of DNA-templated transcription"/>
    <property type="evidence" value="ECO:0007669"/>
    <property type="project" value="InterPro"/>
</dbReference>